<dbReference type="Proteomes" id="UP001282284">
    <property type="component" value="Unassembled WGS sequence"/>
</dbReference>
<gene>
    <name evidence="1" type="ORF">QT711_03210</name>
</gene>
<organism evidence="1 2">
    <name type="scientific">Sporosarcina saromensis</name>
    <dbReference type="NCBI Taxonomy" id="359365"/>
    <lineage>
        <taxon>Bacteria</taxon>
        <taxon>Bacillati</taxon>
        <taxon>Bacillota</taxon>
        <taxon>Bacilli</taxon>
        <taxon>Bacillales</taxon>
        <taxon>Caryophanaceae</taxon>
        <taxon>Sporosarcina</taxon>
    </lineage>
</organism>
<sequence>MKKIEVTEIEALEILMAYGISKGEEKETSFYKKNGYINSDKSLDAFLEKLEQIYSYAKLVVNPNSKKGKPYSGKKRLIELGEKREEVVERITGNSNNGYKQNDIEQRMKEFIFNELIKRNEEFQKYEHGMSHSTWASFMGIHPAEESESFVEQASLHLESCYHTKANEFFKPNEIVDEFNRAYTNTRKSVIGNAFKSLVSEGLITTESFYLKGIPVKEVDDDRVSYKAITHEQYEEMKKTREEILVANGSNLSEYFAYLTKKKTEKMKMVYKAVRKGLMKKYGATRFHESIKVEIIDLQNQQSVIWAGDINHLFHKHFIERTKTYRHGSKTYKSSTYFWRRFYYLNTCFLLQFMDESSAIDMALLEDEKANFATNFEKYLYDFDMEYYLERELKDMYFFGDMAEEKKKRHAQRIKTIRIHVEAQSEDDIKEQVDVQLGDFFEVKSSFDKSRMTTIEKVEVKKVNDDMEWLSRFNSRKVVKQQLNDEQKARIQQKVNEPMEGMIDIASIFEDEPVKEKEVVSDFNPFDDRKKDTSDPVKLDVIVDTDDEDEEEYDMVSFHEMLNRRKRINVTETIAKMPKVKGFGWELEEKERQEREALARRKLLHVV</sequence>
<name>A0ABU4G5F8_9BACL</name>
<keyword evidence="2" id="KW-1185">Reference proteome</keyword>
<accession>A0ABU4G5F8</accession>
<evidence type="ECO:0000313" key="2">
    <source>
        <dbReference type="Proteomes" id="UP001282284"/>
    </source>
</evidence>
<reference evidence="1 2" key="1">
    <citation type="submission" date="2023-06" db="EMBL/GenBank/DDBJ databases">
        <title>Sporosarcina sp. nov., isolated from Korean traditional fermented seafood 'Jeotgal'.</title>
        <authorList>
            <person name="Yang A.I."/>
            <person name="Shin N.-R."/>
        </authorList>
    </citation>
    <scope>NUCLEOTIDE SEQUENCE [LARGE SCALE GENOMIC DNA]</scope>
    <source>
        <strain evidence="1 2">KCTC13119</strain>
    </source>
</reference>
<evidence type="ECO:0000313" key="1">
    <source>
        <dbReference type="EMBL" id="MDW0112179.1"/>
    </source>
</evidence>
<dbReference type="RefSeq" id="WP_317942073.1">
    <property type="nucleotide sequence ID" value="NZ_JAUBDI010000002.1"/>
</dbReference>
<comment type="caution">
    <text evidence="1">The sequence shown here is derived from an EMBL/GenBank/DDBJ whole genome shotgun (WGS) entry which is preliminary data.</text>
</comment>
<proteinExistence type="predicted"/>
<protein>
    <submittedName>
        <fullName evidence="1">Uncharacterized protein</fullName>
    </submittedName>
</protein>
<dbReference type="EMBL" id="JAUBDI010000002">
    <property type="protein sequence ID" value="MDW0112179.1"/>
    <property type="molecule type" value="Genomic_DNA"/>
</dbReference>